<sequence length="103" mass="10077">MIDITKYSRPRSHVMAFHILPLLAMAAGHAPAAATGHVVSTAAVKVGAGKAFAMKSGASAANTLTNATTATDVFSAAAGGAGAAATWEAACSNSSSSSANNEK</sequence>
<keyword evidence="1" id="KW-0732">Signal</keyword>
<proteinExistence type="predicted"/>
<organism evidence="2 3">
    <name type="scientific">Microdochium bolleyi</name>
    <dbReference type="NCBI Taxonomy" id="196109"/>
    <lineage>
        <taxon>Eukaryota</taxon>
        <taxon>Fungi</taxon>
        <taxon>Dikarya</taxon>
        <taxon>Ascomycota</taxon>
        <taxon>Pezizomycotina</taxon>
        <taxon>Sordariomycetes</taxon>
        <taxon>Xylariomycetidae</taxon>
        <taxon>Xylariales</taxon>
        <taxon>Microdochiaceae</taxon>
        <taxon>Microdochium</taxon>
    </lineage>
</organism>
<dbReference type="EMBL" id="KQ964386">
    <property type="protein sequence ID" value="KXJ84607.1"/>
    <property type="molecule type" value="Genomic_DNA"/>
</dbReference>
<gene>
    <name evidence="2" type="ORF">Micbo1qcDRAFT_210551</name>
</gene>
<evidence type="ECO:0000313" key="2">
    <source>
        <dbReference type="EMBL" id="KXJ84607.1"/>
    </source>
</evidence>
<dbReference type="Proteomes" id="UP000070501">
    <property type="component" value="Unassembled WGS sequence"/>
</dbReference>
<feature type="chain" id="PRO_5007292694" evidence="1">
    <location>
        <begin position="27"/>
        <end position="103"/>
    </location>
</feature>
<feature type="signal peptide" evidence="1">
    <location>
        <begin position="1"/>
        <end position="26"/>
    </location>
</feature>
<evidence type="ECO:0000313" key="3">
    <source>
        <dbReference type="Proteomes" id="UP000070501"/>
    </source>
</evidence>
<reference evidence="3" key="1">
    <citation type="submission" date="2016-02" db="EMBL/GenBank/DDBJ databases">
        <title>Draft genome sequence of Microdochium bolleyi, a fungal endophyte of beachgrass.</title>
        <authorList>
            <consortium name="DOE Joint Genome Institute"/>
            <person name="David A.S."/>
            <person name="May G."/>
            <person name="Haridas S."/>
            <person name="Lim J."/>
            <person name="Wang M."/>
            <person name="Labutti K."/>
            <person name="Lipzen A."/>
            <person name="Barry K."/>
            <person name="Grigoriev I.V."/>
        </authorList>
    </citation>
    <scope>NUCLEOTIDE SEQUENCE [LARGE SCALE GENOMIC DNA]</scope>
    <source>
        <strain evidence="3">J235TASD1</strain>
    </source>
</reference>
<name>A0A136II02_9PEZI</name>
<dbReference type="AlphaFoldDB" id="A0A136II02"/>
<evidence type="ECO:0000256" key="1">
    <source>
        <dbReference type="SAM" id="SignalP"/>
    </source>
</evidence>
<keyword evidence="3" id="KW-1185">Reference proteome</keyword>
<dbReference type="InParanoid" id="A0A136II02"/>
<protein>
    <submittedName>
        <fullName evidence="2">Uncharacterized protein</fullName>
    </submittedName>
</protein>
<accession>A0A136II02</accession>